<feature type="region of interest" description="Disordered" evidence="5">
    <location>
        <begin position="1"/>
        <end position="22"/>
    </location>
</feature>
<feature type="domain" description="PHD-type" evidence="6">
    <location>
        <begin position="216"/>
        <end position="265"/>
    </location>
</feature>
<evidence type="ECO:0000259" key="6">
    <source>
        <dbReference type="PROSITE" id="PS50016"/>
    </source>
</evidence>
<dbReference type="SMART" id="SM00249">
    <property type="entry name" value="PHD"/>
    <property type="match status" value="1"/>
</dbReference>
<keyword evidence="1" id="KW-0479">Metal-binding</keyword>
<dbReference type="Gene3D" id="3.30.40.10">
    <property type="entry name" value="Zinc/RING finger domain, C3HC4 (zinc finger)"/>
    <property type="match status" value="1"/>
</dbReference>
<evidence type="ECO:0000256" key="1">
    <source>
        <dbReference type="ARBA" id="ARBA00022723"/>
    </source>
</evidence>
<evidence type="ECO:0000313" key="8">
    <source>
        <dbReference type="Proteomes" id="UP001292094"/>
    </source>
</evidence>
<comment type="caution">
    <text evidence="7">The sequence shown here is derived from an EMBL/GenBank/DDBJ whole genome shotgun (WGS) entry which is preliminary data.</text>
</comment>
<dbReference type="PROSITE" id="PS50016">
    <property type="entry name" value="ZF_PHD_2"/>
    <property type="match status" value="1"/>
</dbReference>
<gene>
    <name evidence="7" type="ORF">Pmani_019891</name>
</gene>
<evidence type="ECO:0000256" key="4">
    <source>
        <dbReference type="PROSITE-ProRule" id="PRU00146"/>
    </source>
</evidence>
<evidence type="ECO:0000256" key="5">
    <source>
        <dbReference type="SAM" id="MobiDB-lite"/>
    </source>
</evidence>
<reference evidence="7" key="1">
    <citation type="submission" date="2023-11" db="EMBL/GenBank/DDBJ databases">
        <title>Genome assemblies of two species of porcelain crab, Petrolisthes cinctipes and Petrolisthes manimaculis (Anomura: Porcellanidae).</title>
        <authorList>
            <person name="Angst P."/>
        </authorList>
    </citation>
    <scope>NUCLEOTIDE SEQUENCE</scope>
    <source>
        <strain evidence="7">PB745_02</strain>
        <tissue evidence="7">Gill</tissue>
    </source>
</reference>
<sequence>MKPKTKREKKKQTKSTTGDRQQLSARLLQAPVRVAQQQVYLTMEEHTYHTYYQYLHSGNYPDGLNKEEKRDVRKKCEQFCVQDEYLMHKQRRNGEVQLRQVLMKADVSRVVKACHEGFGGAHMGRDKTVAMNIAKSQIRQKRNYDKRHTDEVVVTRVETDGETITEEEIETRPEKLPGILVTNKENLQAVYKYMDDDAVATLYATIKAKQDDIPGAWVCQECAEITADGREVVECESCYEWYHTACLGSAENFMASWSCYKCIPTQNEISFKDF</sequence>
<dbReference type="InterPro" id="IPR013083">
    <property type="entry name" value="Znf_RING/FYVE/PHD"/>
</dbReference>
<keyword evidence="8" id="KW-1185">Reference proteome</keyword>
<dbReference type="InterPro" id="IPR011011">
    <property type="entry name" value="Znf_FYVE_PHD"/>
</dbReference>
<evidence type="ECO:0000256" key="2">
    <source>
        <dbReference type="ARBA" id="ARBA00022771"/>
    </source>
</evidence>
<accession>A0AAE1U3L0</accession>
<dbReference type="Pfam" id="PF00628">
    <property type="entry name" value="PHD"/>
    <property type="match status" value="1"/>
</dbReference>
<feature type="compositionally biased region" description="Basic residues" evidence="5">
    <location>
        <begin position="1"/>
        <end position="13"/>
    </location>
</feature>
<name>A0AAE1U3L0_9EUCA</name>
<dbReference type="InterPro" id="IPR019787">
    <property type="entry name" value="Znf_PHD-finger"/>
</dbReference>
<dbReference type="GO" id="GO:0008270">
    <property type="term" value="F:zinc ion binding"/>
    <property type="evidence" value="ECO:0007669"/>
    <property type="project" value="UniProtKB-KW"/>
</dbReference>
<evidence type="ECO:0000256" key="3">
    <source>
        <dbReference type="ARBA" id="ARBA00022833"/>
    </source>
</evidence>
<dbReference type="InterPro" id="IPR019786">
    <property type="entry name" value="Zinc_finger_PHD-type_CS"/>
</dbReference>
<proteinExistence type="predicted"/>
<dbReference type="Gene3D" id="1.10.340.70">
    <property type="match status" value="1"/>
</dbReference>
<dbReference type="SUPFAM" id="SSF57903">
    <property type="entry name" value="FYVE/PHD zinc finger"/>
    <property type="match status" value="1"/>
</dbReference>
<organism evidence="7 8">
    <name type="scientific">Petrolisthes manimaculis</name>
    <dbReference type="NCBI Taxonomy" id="1843537"/>
    <lineage>
        <taxon>Eukaryota</taxon>
        <taxon>Metazoa</taxon>
        <taxon>Ecdysozoa</taxon>
        <taxon>Arthropoda</taxon>
        <taxon>Crustacea</taxon>
        <taxon>Multicrustacea</taxon>
        <taxon>Malacostraca</taxon>
        <taxon>Eumalacostraca</taxon>
        <taxon>Eucarida</taxon>
        <taxon>Decapoda</taxon>
        <taxon>Pleocyemata</taxon>
        <taxon>Anomura</taxon>
        <taxon>Galatheoidea</taxon>
        <taxon>Porcellanidae</taxon>
        <taxon>Petrolisthes</taxon>
    </lineage>
</organism>
<dbReference type="PROSITE" id="PS01359">
    <property type="entry name" value="ZF_PHD_1"/>
    <property type="match status" value="1"/>
</dbReference>
<keyword evidence="3" id="KW-0862">Zinc</keyword>
<protein>
    <recommendedName>
        <fullName evidence="6">PHD-type domain-containing protein</fullName>
    </recommendedName>
</protein>
<dbReference type="InterPro" id="IPR001965">
    <property type="entry name" value="Znf_PHD"/>
</dbReference>
<keyword evidence="2 4" id="KW-0863">Zinc-finger</keyword>
<dbReference type="Proteomes" id="UP001292094">
    <property type="component" value="Unassembled WGS sequence"/>
</dbReference>
<dbReference type="AlphaFoldDB" id="A0AAE1U3L0"/>
<evidence type="ECO:0000313" key="7">
    <source>
        <dbReference type="EMBL" id="KAK4308417.1"/>
    </source>
</evidence>
<dbReference type="EMBL" id="JAWZYT010001898">
    <property type="protein sequence ID" value="KAK4308417.1"/>
    <property type="molecule type" value="Genomic_DNA"/>
</dbReference>
<dbReference type="CDD" id="cd15489">
    <property type="entry name" value="PHD_SF"/>
    <property type="match status" value="1"/>
</dbReference>